<reference evidence="1 2" key="1">
    <citation type="submission" date="2016-03" db="EMBL/GenBank/DDBJ databases">
        <title>Comparative genomics of the ectomycorrhizal sister species Rhizopogon vinicolor and Rhizopogon vesiculosus (Basidiomycota: Boletales) reveals a divergence of the mating type B locus.</title>
        <authorList>
            <person name="Mujic A.B."/>
            <person name="Kuo A."/>
            <person name="Tritt A."/>
            <person name="Lipzen A."/>
            <person name="Chen C."/>
            <person name="Johnson J."/>
            <person name="Sharma A."/>
            <person name="Barry K."/>
            <person name="Grigoriev I.V."/>
            <person name="Spatafora J.W."/>
        </authorList>
    </citation>
    <scope>NUCLEOTIDE SEQUENCE [LARGE SCALE GENOMIC DNA]</scope>
    <source>
        <strain evidence="1 2">AM-OR11-056</strain>
    </source>
</reference>
<evidence type="ECO:0000313" key="2">
    <source>
        <dbReference type="Proteomes" id="UP000183567"/>
    </source>
</evidence>
<name>A0A1J8RDV0_9AGAM</name>
<sequence length="45" mass="4942">MTTTLLAECVEDAAEQGWDAGVMVWEYPDAAAPWIEAVRSLAFPE</sequence>
<evidence type="ECO:0000313" key="1">
    <source>
        <dbReference type="EMBL" id="OJA19930.1"/>
    </source>
</evidence>
<dbReference type="AlphaFoldDB" id="A0A1J8RDV0"/>
<dbReference type="Proteomes" id="UP000183567">
    <property type="component" value="Unassembled WGS sequence"/>
</dbReference>
<protein>
    <submittedName>
        <fullName evidence="1">Uncharacterized protein</fullName>
    </submittedName>
</protein>
<keyword evidence="2" id="KW-1185">Reference proteome</keyword>
<dbReference type="OrthoDB" id="3231405at2759"/>
<comment type="caution">
    <text evidence="1">The sequence shown here is derived from an EMBL/GenBank/DDBJ whole genome shotgun (WGS) entry which is preliminary data.</text>
</comment>
<gene>
    <name evidence="1" type="ORF">AZE42_13204</name>
</gene>
<organism evidence="1 2">
    <name type="scientific">Rhizopogon vesiculosus</name>
    <dbReference type="NCBI Taxonomy" id="180088"/>
    <lineage>
        <taxon>Eukaryota</taxon>
        <taxon>Fungi</taxon>
        <taxon>Dikarya</taxon>
        <taxon>Basidiomycota</taxon>
        <taxon>Agaricomycotina</taxon>
        <taxon>Agaricomycetes</taxon>
        <taxon>Agaricomycetidae</taxon>
        <taxon>Boletales</taxon>
        <taxon>Suillineae</taxon>
        <taxon>Rhizopogonaceae</taxon>
        <taxon>Rhizopogon</taxon>
    </lineage>
</organism>
<proteinExistence type="predicted"/>
<accession>A0A1J8RDV0</accession>
<dbReference type="EMBL" id="LVVM01000785">
    <property type="protein sequence ID" value="OJA19930.1"/>
    <property type="molecule type" value="Genomic_DNA"/>
</dbReference>